<accession>A0A0C4WT10</accession>
<dbReference type="EMBL" id="CP010415">
    <property type="protein sequence ID" value="AJE22720.1"/>
    <property type="molecule type" value="Genomic_DNA"/>
</dbReference>
<dbReference type="Gene3D" id="3.40.50.720">
    <property type="entry name" value="NAD(P)-binding Rossmann-like Domain"/>
    <property type="match status" value="1"/>
</dbReference>
<dbReference type="PANTHER" id="PTHR48079">
    <property type="entry name" value="PROTEIN YEEZ"/>
    <property type="match status" value="1"/>
</dbReference>
<keyword evidence="3" id="KW-1185">Reference proteome</keyword>
<protein>
    <submittedName>
        <fullName evidence="2">NAD-dependent epimerase/dehydratase family protein</fullName>
    </submittedName>
</protein>
<proteinExistence type="predicted"/>
<evidence type="ECO:0000313" key="2">
    <source>
        <dbReference type="EMBL" id="AJE22720.1"/>
    </source>
</evidence>
<dbReference type="AlphaFoldDB" id="A0A0C4WT10"/>
<evidence type="ECO:0000313" key="3">
    <source>
        <dbReference type="Proteomes" id="UP000068210"/>
    </source>
</evidence>
<dbReference type="KEGG" id="acx:Achr_33130"/>
<dbReference type="GO" id="GO:0005737">
    <property type="term" value="C:cytoplasm"/>
    <property type="evidence" value="ECO:0007669"/>
    <property type="project" value="TreeGrafter"/>
</dbReference>
<dbReference type="STRING" id="1328314.Achr_33130"/>
<sequence>MGKSNESNPIVRHHRIRIRKYAMTQKTTEIVALVGATGAIGKSVAAALHQKGQPYRAIGRSRTTLETTFGDNPLAELAVWDPDDEASIRKALRGVAVVVYMVGVPYTDFHLHPILMRRVLDAAIAEKVDRLLLVGTLYVFGRAQSTRVTENHPKAPHTFKGRKRKEQEELVLAAHTTGEIRTTVLRLPDFYGPGIERSLLSDLFAAVKQNRKAKLIGPIDRPHEFVFVPDVGPVVVKLLDTPSALGETWNLGGAGVTSQLQLARLAYGKPPRCVVAGKMMLRLLGLFDPFLREFVEMHYLLTDPLIVDDSALQRLLGPITKTPYSEGVRQSLAVAE</sequence>
<dbReference type="Proteomes" id="UP000068210">
    <property type="component" value="Chromosome"/>
</dbReference>
<dbReference type="PANTHER" id="PTHR48079:SF6">
    <property type="entry name" value="NAD(P)-BINDING DOMAIN-CONTAINING PROTEIN-RELATED"/>
    <property type="match status" value="1"/>
</dbReference>
<dbReference type="GO" id="GO:0004029">
    <property type="term" value="F:aldehyde dehydrogenase (NAD+) activity"/>
    <property type="evidence" value="ECO:0007669"/>
    <property type="project" value="TreeGrafter"/>
</dbReference>
<reference evidence="2 3" key="1">
    <citation type="journal article" date="2015" name="PLoS ONE">
        <title>Azotobacter Genomes: The Genome of Azotobacter chroococcum NCIMB 8003 (ATCC 4412).</title>
        <authorList>
            <person name="Robson R.L."/>
            <person name="Jones R."/>
            <person name="Robson R.M."/>
            <person name="Schwartz A."/>
            <person name="Richardson T.H."/>
        </authorList>
    </citation>
    <scope>NUCLEOTIDE SEQUENCE [LARGE SCALE GENOMIC DNA]</scope>
    <source>
        <strain evidence="2 3">NCIMB 8003</strain>
    </source>
</reference>
<dbReference type="InterPro" id="IPR051783">
    <property type="entry name" value="NAD(P)-dependent_oxidoreduct"/>
</dbReference>
<evidence type="ECO:0000259" key="1">
    <source>
        <dbReference type="Pfam" id="PF01370"/>
    </source>
</evidence>
<dbReference type="Pfam" id="PF01370">
    <property type="entry name" value="Epimerase"/>
    <property type="match status" value="1"/>
</dbReference>
<gene>
    <name evidence="2" type="ORF">Achr_33130</name>
</gene>
<name>A0A0C4WT10_9GAMM</name>
<feature type="domain" description="NAD-dependent epimerase/dehydratase" evidence="1">
    <location>
        <begin position="33"/>
        <end position="252"/>
    </location>
</feature>
<organism evidence="2 3">
    <name type="scientific">Azotobacter chroococcum NCIMB 8003</name>
    <dbReference type="NCBI Taxonomy" id="1328314"/>
    <lineage>
        <taxon>Bacteria</taxon>
        <taxon>Pseudomonadati</taxon>
        <taxon>Pseudomonadota</taxon>
        <taxon>Gammaproteobacteria</taxon>
        <taxon>Pseudomonadales</taxon>
        <taxon>Pseudomonadaceae</taxon>
        <taxon>Azotobacter</taxon>
    </lineage>
</organism>
<dbReference type="InterPro" id="IPR036291">
    <property type="entry name" value="NAD(P)-bd_dom_sf"/>
</dbReference>
<dbReference type="SUPFAM" id="SSF51735">
    <property type="entry name" value="NAD(P)-binding Rossmann-fold domains"/>
    <property type="match status" value="1"/>
</dbReference>
<dbReference type="HOGENOM" id="CLU_049717_0_0_6"/>
<dbReference type="InterPro" id="IPR001509">
    <property type="entry name" value="Epimerase_deHydtase"/>
</dbReference>